<feature type="region of interest" description="Disordered" evidence="6">
    <location>
        <begin position="93"/>
        <end position="113"/>
    </location>
</feature>
<proteinExistence type="predicted"/>
<keyword evidence="5" id="KW-0902">Two-component regulatory system</keyword>
<name>A0A6M0K6N5_9GAMM</name>
<evidence type="ECO:0000256" key="3">
    <source>
        <dbReference type="ARBA" id="ARBA00022679"/>
    </source>
</evidence>
<protein>
    <recommendedName>
        <fullName evidence="2">histidine kinase</fullName>
        <ecNumber evidence="2">2.7.13.3</ecNumber>
    </recommendedName>
</protein>
<dbReference type="Gene3D" id="1.10.287.130">
    <property type="match status" value="1"/>
</dbReference>
<dbReference type="EMBL" id="JAAIJQ010000098">
    <property type="protein sequence ID" value="NEV64573.1"/>
    <property type="molecule type" value="Genomic_DNA"/>
</dbReference>
<evidence type="ECO:0000256" key="6">
    <source>
        <dbReference type="SAM" id="MobiDB-lite"/>
    </source>
</evidence>
<dbReference type="CDD" id="cd00082">
    <property type="entry name" value="HisKA"/>
    <property type="match status" value="1"/>
</dbReference>
<comment type="caution">
    <text evidence="8">The sequence shown here is derived from an EMBL/GenBank/DDBJ whole genome shotgun (WGS) entry which is preliminary data.</text>
</comment>
<evidence type="ECO:0000313" key="8">
    <source>
        <dbReference type="EMBL" id="NEV64573.1"/>
    </source>
</evidence>
<reference evidence="8 9" key="1">
    <citation type="submission" date="2020-02" db="EMBL/GenBank/DDBJ databases">
        <title>Genome sequences of Thiorhodococcus mannitoliphagus and Thiorhodococcus minor, purple sulfur photosynthetic bacteria in the gammaproteobacterial family, Chromatiaceae.</title>
        <authorList>
            <person name="Aviles F.A."/>
            <person name="Meyer T.E."/>
            <person name="Kyndt J.A."/>
        </authorList>
    </citation>
    <scope>NUCLEOTIDE SEQUENCE [LARGE SCALE GENOMIC DNA]</scope>
    <source>
        <strain evidence="8 9">DSM 11518</strain>
    </source>
</reference>
<dbReference type="AlphaFoldDB" id="A0A6M0K6N5"/>
<dbReference type="SUPFAM" id="SSF47384">
    <property type="entry name" value="Homodimeric domain of signal transducing histidine kinase"/>
    <property type="match status" value="1"/>
</dbReference>
<evidence type="ECO:0000313" key="9">
    <source>
        <dbReference type="Proteomes" id="UP000483379"/>
    </source>
</evidence>
<dbReference type="EC" id="2.7.13.3" evidence="2"/>
<dbReference type="InterPro" id="IPR050736">
    <property type="entry name" value="Sensor_HK_Regulatory"/>
</dbReference>
<gene>
    <name evidence="8" type="ORF">G3446_22335</name>
</gene>
<dbReference type="PANTHER" id="PTHR43711:SF26">
    <property type="entry name" value="SENSOR HISTIDINE KINASE RCSC"/>
    <property type="match status" value="1"/>
</dbReference>
<evidence type="ECO:0000256" key="1">
    <source>
        <dbReference type="ARBA" id="ARBA00000085"/>
    </source>
</evidence>
<dbReference type="InterPro" id="IPR003661">
    <property type="entry name" value="HisK_dim/P_dom"/>
</dbReference>
<dbReference type="Pfam" id="PF00512">
    <property type="entry name" value="HisKA"/>
    <property type="match status" value="1"/>
</dbReference>
<sequence length="128" mass="13732">MKVLLDEAEAANRAKSEFLPVMSDELRTPLNAILGFSEMLRGELMGPLGSPKYLEHSADIHDSGQPPEASETPVDRSVAVLVIHFGTSLSQNDCARRQPSCPDSPCVRGATPTSRTLEAGFAPLPQMA</sequence>
<comment type="catalytic activity">
    <reaction evidence="1">
        <text>ATP + protein L-histidine = ADP + protein N-phospho-L-histidine.</text>
        <dbReference type="EC" id="2.7.13.3"/>
    </reaction>
</comment>
<evidence type="ECO:0000259" key="7">
    <source>
        <dbReference type="Pfam" id="PF00512"/>
    </source>
</evidence>
<keyword evidence="9" id="KW-1185">Reference proteome</keyword>
<organism evidence="8 9">
    <name type="scientific">Thiorhodococcus minor</name>
    <dbReference type="NCBI Taxonomy" id="57489"/>
    <lineage>
        <taxon>Bacteria</taxon>
        <taxon>Pseudomonadati</taxon>
        <taxon>Pseudomonadota</taxon>
        <taxon>Gammaproteobacteria</taxon>
        <taxon>Chromatiales</taxon>
        <taxon>Chromatiaceae</taxon>
        <taxon>Thiorhodococcus</taxon>
    </lineage>
</organism>
<dbReference type="PANTHER" id="PTHR43711">
    <property type="entry name" value="TWO-COMPONENT HISTIDINE KINASE"/>
    <property type="match status" value="1"/>
</dbReference>
<dbReference type="GO" id="GO:0000155">
    <property type="term" value="F:phosphorelay sensor kinase activity"/>
    <property type="evidence" value="ECO:0007669"/>
    <property type="project" value="InterPro"/>
</dbReference>
<evidence type="ECO:0000256" key="4">
    <source>
        <dbReference type="ARBA" id="ARBA00022777"/>
    </source>
</evidence>
<keyword evidence="3" id="KW-0808">Transferase</keyword>
<evidence type="ECO:0000256" key="2">
    <source>
        <dbReference type="ARBA" id="ARBA00012438"/>
    </source>
</evidence>
<dbReference type="InterPro" id="IPR036097">
    <property type="entry name" value="HisK_dim/P_sf"/>
</dbReference>
<dbReference type="RefSeq" id="WP_164455449.1">
    <property type="nucleotide sequence ID" value="NZ_JAAIJQ010000098.1"/>
</dbReference>
<keyword evidence="4" id="KW-0418">Kinase</keyword>
<accession>A0A6M0K6N5</accession>
<feature type="region of interest" description="Disordered" evidence="6">
    <location>
        <begin position="51"/>
        <end position="74"/>
    </location>
</feature>
<feature type="compositionally biased region" description="Basic and acidic residues" evidence="6">
    <location>
        <begin position="53"/>
        <end position="62"/>
    </location>
</feature>
<dbReference type="Proteomes" id="UP000483379">
    <property type="component" value="Unassembled WGS sequence"/>
</dbReference>
<feature type="domain" description="Signal transduction histidine kinase dimerisation/phosphoacceptor" evidence="7">
    <location>
        <begin position="14"/>
        <end position="48"/>
    </location>
</feature>
<evidence type="ECO:0000256" key="5">
    <source>
        <dbReference type="ARBA" id="ARBA00023012"/>
    </source>
</evidence>